<keyword evidence="2" id="KW-0812">Transmembrane</keyword>
<accession>A0A7E5WZC2</accession>
<feature type="region of interest" description="Disordered" evidence="1">
    <location>
        <begin position="142"/>
        <end position="161"/>
    </location>
</feature>
<protein>
    <submittedName>
        <fullName evidence="4">Uncharacterized protein LOC113507594</fullName>
    </submittedName>
</protein>
<dbReference type="GeneID" id="113507594"/>
<feature type="compositionally biased region" description="Basic residues" evidence="1">
    <location>
        <begin position="10"/>
        <end position="23"/>
    </location>
</feature>
<dbReference type="AlphaFoldDB" id="A0A7E5WZC2"/>
<dbReference type="Proteomes" id="UP000322000">
    <property type="component" value="Unplaced"/>
</dbReference>
<evidence type="ECO:0000256" key="2">
    <source>
        <dbReference type="SAM" id="Phobius"/>
    </source>
</evidence>
<proteinExistence type="predicted"/>
<dbReference type="InParanoid" id="A0A7E5WZC2"/>
<feature type="transmembrane region" description="Helical" evidence="2">
    <location>
        <begin position="753"/>
        <end position="777"/>
    </location>
</feature>
<gene>
    <name evidence="4" type="primary">LOC113507594</name>
</gene>
<evidence type="ECO:0000313" key="4">
    <source>
        <dbReference type="RefSeq" id="XP_026746243.1"/>
    </source>
</evidence>
<dbReference type="KEGG" id="tnl:113507594"/>
<evidence type="ECO:0000256" key="1">
    <source>
        <dbReference type="SAM" id="MobiDB-lite"/>
    </source>
</evidence>
<evidence type="ECO:0000313" key="3">
    <source>
        <dbReference type="Proteomes" id="UP000322000"/>
    </source>
</evidence>
<organism evidence="3 4">
    <name type="scientific">Trichoplusia ni</name>
    <name type="common">Cabbage looper</name>
    <dbReference type="NCBI Taxonomy" id="7111"/>
    <lineage>
        <taxon>Eukaryota</taxon>
        <taxon>Metazoa</taxon>
        <taxon>Ecdysozoa</taxon>
        <taxon>Arthropoda</taxon>
        <taxon>Hexapoda</taxon>
        <taxon>Insecta</taxon>
        <taxon>Pterygota</taxon>
        <taxon>Neoptera</taxon>
        <taxon>Endopterygota</taxon>
        <taxon>Lepidoptera</taxon>
        <taxon>Glossata</taxon>
        <taxon>Ditrysia</taxon>
        <taxon>Noctuoidea</taxon>
        <taxon>Noctuidae</taxon>
        <taxon>Plusiinae</taxon>
        <taxon>Trichoplusia</taxon>
    </lineage>
</organism>
<name>A0A7E5WZC2_TRINI</name>
<feature type="region of interest" description="Disordered" evidence="1">
    <location>
        <begin position="1"/>
        <end position="72"/>
    </location>
</feature>
<reference evidence="4" key="1">
    <citation type="submission" date="2025-08" db="UniProtKB">
        <authorList>
            <consortium name="RefSeq"/>
        </authorList>
    </citation>
    <scope>IDENTIFICATION</scope>
</reference>
<keyword evidence="3" id="KW-1185">Reference proteome</keyword>
<keyword evidence="2" id="KW-1133">Transmembrane helix</keyword>
<sequence length="780" mass="87482">METIKESVSKKGKRPKSATRYPKKMPTYVVAFSVQESRDDPAKNPLTPKRSSEKSTSSIKSLSPSESTNSAKTFTITPTDKLSHVLSIPTISEVKIDIKDSNQYGDVDKSPPMSSYIVVDNITTDEQPEVIFNAPLHKKSSQSKSIKLKDDNKFPRKKPKKNKRVIKFKNIHFKYKNSRHNISRRLEKCYKKINSPSSEELKICGLSNIVCKSRDLKKVLAKSNLLDESDRISFYDEYEDGSPASSPSTTKKSFVSYTSQNTLIQKSSSSSRNEDFYSIKTANSVIQVASEVMPYKHDVINVAVALAFNPSKQTSNPGDSSNSNEIFMHKENLTSDDTFLLPYVDLTSGTPSHDTTKVVKPDLETMKPNTLNENEISTETLTGFEKKSVVGICSDDDTFVIARTSSDFNKSSINSEFTITSTSDSTLHAEVQPNLLSQDKFSTGFPHRTTLSDTVRSLGFYPEMAPSTSYDTNFKPDKNGVIVTENIMTSFSINPKNKGDLPANEKNNLSKNVLRKNFDVEKLACLQKNIDLPNDVTIKANLKETNIGHQKKQCFEDIKTNKPTDLAEMWERLTLILDLAVTRLEETLADKILKELKKSLEVFKQPEPKPNLELQVTELQPIKFKEEVVKMSHKEVSVLEIKKADFEIDESLQCDLVQNQVIDQLMLKLSVEAPKPIPLPTSSASLKKLKKPQIVKDYFETLKPPESALIEVGKGDQVTVSTATAEIRSYEASGLHRVKVLFSGPMSFIKENVFVITSVPTFFIVLLCLYGIIVIIMKPW</sequence>
<keyword evidence="2" id="KW-0472">Membrane</keyword>
<feature type="compositionally biased region" description="Low complexity" evidence="1">
    <location>
        <begin position="54"/>
        <end position="68"/>
    </location>
</feature>
<dbReference type="RefSeq" id="XP_026746243.1">
    <property type="nucleotide sequence ID" value="XM_026890442.1"/>
</dbReference>